<gene>
    <name evidence="1" type="ORF">QCO44_06850</name>
</gene>
<evidence type="ECO:0000313" key="2">
    <source>
        <dbReference type="Proteomes" id="UP001559623"/>
    </source>
</evidence>
<keyword evidence="2" id="KW-1185">Reference proteome</keyword>
<evidence type="ECO:0008006" key="3">
    <source>
        <dbReference type="Google" id="ProtNLM"/>
    </source>
</evidence>
<name>A0ABV3X6D2_9FIRM</name>
<organism evidence="1 2">
    <name type="scientific">Selenomonas sputigena</name>
    <dbReference type="NCBI Taxonomy" id="69823"/>
    <lineage>
        <taxon>Bacteria</taxon>
        <taxon>Bacillati</taxon>
        <taxon>Bacillota</taxon>
        <taxon>Negativicutes</taxon>
        <taxon>Selenomonadales</taxon>
        <taxon>Selenomonadaceae</taxon>
        <taxon>Selenomonas</taxon>
    </lineage>
</organism>
<dbReference type="RefSeq" id="WP_368847081.1">
    <property type="nucleotide sequence ID" value="NZ_CP194411.1"/>
</dbReference>
<evidence type="ECO:0000313" key="1">
    <source>
        <dbReference type="EMBL" id="MEX5285355.1"/>
    </source>
</evidence>
<comment type="caution">
    <text evidence="1">The sequence shown here is derived from an EMBL/GenBank/DDBJ whole genome shotgun (WGS) entry which is preliminary data.</text>
</comment>
<sequence length="274" mass="28563">MSRDTANSLNELGRIFDKQKIEEQQELAAAFGEEAFRLAHNLPDDGSGRKIAVHAIIGGIMSQITGAGFASGAVGAGINEAVIGEIKKIKDPGTAQIVSAIVGAAAATAVSGNAGSGASAAASGTKNNSLITQFDFIRDGIRNNNWVYELPEGHCVYSLYSVGPTTIMTIIFNVDGMPVFSSYALGAGIPTLPIGGSFGQGFFMNSKRELVTDPEKIIEEMAGFSDGWTLNILAEGGISTNLNGYQLICYGIGSTPGASLSAGWTFYEGSKDDF</sequence>
<reference evidence="1 2" key="1">
    <citation type="submission" date="2023-04" db="EMBL/GenBank/DDBJ databases">
        <title>Genome Sequence of Selenomonas sputigena ATCC 33150.</title>
        <authorList>
            <person name="Miller D.P."/>
            <person name="Anvari S."/>
            <person name="Polson S.W."/>
            <person name="Macdonald M."/>
            <person name="Mcdowell J.V."/>
        </authorList>
    </citation>
    <scope>NUCLEOTIDE SEQUENCE [LARGE SCALE GENOMIC DNA]</scope>
    <source>
        <strain evidence="1 2">ATCC 33150</strain>
    </source>
</reference>
<proteinExistence type="predicted"/>
<protein>
    <recommendedName>
        <fullName evidence="3">Toxin CdiA</fullName>
    </recommendedName>
</protein>
<dbReference type="EMBL" id="JARVLH010000003">
    <property type="protein sequence ID" value="MEX5285355.1"/>
    <property type="molecule type" value="Genomic_DNA"/>
</dbReference>
<accession>A0ABV3X6D2</accession>
<dbReference type="Proteomes" id="UP001559623">
    <property type="component" value="Unassembled WGS sequence"/>
</dbReference>